<dbReference type="Proteomes" id="UP000070498">
    <property type="component" value="Unassembled WGS sequence"/>
</dbReference>
<name>A0A135P4B4_9HYPH</name>
<proteinExistence type="predicted"/>
<dbReference type="AlphaFoldDB" id="A0A135P4B4"/>
<evidence type="ECO:0000313" key="2">
    <source>
        <dbReference type="Proteomes" id="UP000070498"/>
    </source>
</evidence>
<accession>A0A135P4B4</accession>
<keyword evidence="2" id="KW-1185">Reference proteome</keyword>
<dbReference type="RefSeq" id="WP_067644541.1">
    <property type="nucleotide sequence ID" value="NZ_KQ961024.1"/>
</dbReference>
<reference evidence="1 2" key="1">
    <citation type="submission" date="2015-11" db="EMBL/GenBank/DDBJ databases">
        <title>Draft genome sequence of Agrobacterium sp. R89-1.</title>
        <authorList>
            <person name="Zahradnik J."/>
            <person name="Kyslikova E."/>
            <person name="Palyzova A."/>
            <person name="Kyslik P."/>
        </authorList>
    </citation>
    <scope>NUCLEOTIDE SEQUENCE [LARGE SCALE GENOMIC DNA]</scope>
    <source>
        <strain evidence="1 2">R89-1</strain>
    </source>
</reference>
<comment type="caution">
    <text evidence="1">The sequence shown here is derived from an EMBL/GenBank/DDBJ whole genome shotgun (WGS) entry which is preliminary data.</text>
</comment>
<dbReference type="InterPro" id="IPR021232">
    <property type="entry name" value="DUF2735"/>
</dbReference>
<gene>
    <name evidence="1" type="ORF">ATO67_03670</name>
</gene>
<dbReference type="EMBL" id="LNUW01000027">
    <property type="protein sequence ID" value="KXG86265.1"/>
    <property type="molecule type" value="Genomic_DNA"/>
</dbReference>
<organism evidence="1 2">
    <name type="scientific">Agrobacterium bohemicum</name>
    <dbReference type="NCBI Taxonomy" id="2052828"/>
    <lineage>
        <taxon>Bacteria</taxon>
        <taxon>Pseudomonadati</taxon>
        <taxon>Pseudomonadota</taxon>
        <taxon>Alphaproteobacteria</taxon>
        <taxon>Hyphomicrobiales</taxon>
        <taxon>Rhizobiaceae</taxon>
        <taxon>Rhizobium/Agrobacterium group</taxon>
        <taxon>Agrobacterium</taxon>
    </lineage>
</organism>
<sequence>MRSEPHMESATIYQFPVGGRSGFKGLRNDAILNGPSVTAPKTHIDFDSWYHQEAILENSDTDKPHN</sequence>
<dbReference type="Pfam" id="PF10931">
    <property type="entry name" value="DUF2735"/>
    <property type="match status" value="1"/>
</dbReference>
<protein>
    <submittedName>
        <fullName evidence="1">Uncharacterized protein</fullName>
    </submittedName>
</protein>
<dbReference type="GeneID" id="86878644"/>
<evidence type="ECO:0000313" key="1">
    <source>
        <dbReference type="EMBL" id="KXG86265.1"/>
    </source>
</evidence>